<dbReference type="AlphaFoldDB" id="A0AAD9JCN7"/>
<keyword evidence="1" id="KW-0472">Membrane</keyword>
<keyword evidence="1" id="KW-0812">Transmembrane</keyword>
<dbReference type="EMBL" id="JAODUP010000421">
    <property type="protein sequence ID" value="KAK2150141.1"/>
    <property type="molecule type" value="Genomic_DNA"/>
</dbReference>
<name>A0AAD9JCN7_9ANNE</name>
<evidence type="ECO:0000256" key="1">
    <source>
        <dbReference type="SAM" id="Phobius"/>
    </source>
</evidence>
<accession>A0AAD9JCN7</accession>
<sequence>MPPISTDNCRNVTLNGTDFMTHEIRGITKFYSISFLWYAPLGCTLTVVTGLILSSFINLIWKEAEKRDIPGNLFIPFHFKLTRKGSKTKMRRKHTESFEMSDDIRVMTGQKSSHESILLSTSS</sequence>
<evidence type="ECO:0000313" key="2">
    <source>
        <dbReference type="EMBL" id="KAK2150141.1"/>
    </source>
</evidence>
<keyword evidence="1" id="KW-1133">Transmembrane helix</keyword>
<reference evidence="2" key="1">
    <citation type="journal article" date="2023" name="Mol. Biol. Evol.">
        <title>Third-Generation Sequencing Reveals the Adaptive Role of the Epigenome in Three Deep-Sea Polychaetes.</title>
        <authorList>
            <person name="Perez M."/>
            <person name="Aroh O."/>
            <person name="Sun Y."/>
            <person name="Lan Y."/>
            <person name="Juniper S.K."/>
            <person name="Young C.R."/>
            <person name="Angers B."/>
            <person name="Qian P.Y."/>
        </authorList>
    </citation>
    <scope>NUCLEOTIDE SEQUENCE</scope>
    <source>
        <strain evidence="2">P08H-3</strain>
    </source>
</reference>
<keyword evidence="3" id="KW-1185">Reference proteome</keyword>
<evidence type="ECO:0000313" key="3">
    <source>
        <dbReference type="Proteomes" id="UP001208570"/>
    </source>
</evidence>
<gene>
    <name evidence="2" type="ORF">LSH36_421g02032</name>
</gene>
<dbReference type="Proteomes" id="UP001208570">
    <property type="component" value="Unassembled WGS sequence"/>
</dbReference>
<organism evidence="2 3">
    <name type="scientific">Paralvinella palmiformis</name>
    <dbReference type="NCBI Taxonomy" id="53620"/>
    <lineage>
        <taxon>Eukaryota</taxon>
        <taxon>Metazoa</taxon>
        <taxon>Spiralia</taxon>
        <taxon>Lophotrochozoa</taxon>
        <taxon>Annelida</taxon>
        <taxon>Polychaeta</taxon>
        <taxon>Sedentaria</taxon>
        <taxon>Canalipalpata</taxon>
        <taxon>Terebellida</taxon>
        <taxon>Terebelliformia</taxon>
        <taxon>Alvinellidae</taxon>
        <taxon>Paralvinella</taxon>
    </lineage>
</organism>
<proteinExistence type="predicted"/>
<comment type="caution">
    <text evidence="2">The sequence shown here is derived from an EMBL/GenBank/DDBJ whole genome shotgun (WGS) entry which is preliminary data.</text>
</comment>
<protein>
    <submittedName>
        <fullName evidence="2">Uncharacterized protein</fullName>
    </submittedName>
</protein>
<feature type="transmembrane region" description="Helical" evidence="1">
    <location>
        <begin position="35"/>
        <end position="61"/>
    </location>
</feature>